<comment type="caution">
    <text evidence="2">The sequence shown here is derived from an EMBL/GenBank/DDBJ whole genome shotgun (WGS) entry which is preliminary data.</text>
</comment>
<dbReference type="STRING" id="1805281.AUJ77_02925"/>
<keyword evidence="1" id="KW-1133">Transmembrane helix</keyword>
<feature type="transmembrane region" description="Helical" evidence="1">
    <location>
        <begin position="74"/>
        <end position="93"/>
    </location>
</feature>
<dbReference type="Proteomes" id="UP000181992">
    <property type="component" value="Unassembled WGS sequence"/>
</dbReference>
<feature type="transmembrane region" description="Helical" evidence="1">
    <location>
        <begin position="6"/>
        <end position="28"/>
    </location>
</feature>
<reference evidence="2 3" key="1">
    <citation type="journal article" date="2016" name="Environ. Microbiol.">
        <title>Genomic resolution of a cold subsurface aquifer community provides metabolic insights for novel microbes adapted to high CO concentrations.</title>
        <authorList>
            <person name="Probst A.J."/>
            <person name="Castelle C.J."/>
            <person name="Singh A."/>
            <person name="Brown C.T."/>
            <person name="Anantharaman K."/>
            <person name="Sharon I."/>
            <person name="Hug L.A."/>
            <person name="Burstein D."/>
            <person name="Emerson J.B."/>
            <person name="Thomas B.C."/>
            <person name="Banfield J.F."/>
        </authorList>
    </citation>
    <scope>NUCLEOTIDE SEQUENCE [LARGE SCALE GENOMIC DNA]</scope>
    <source>
        <strain evidence="2">CG1_02_43_90</strain>
    </source>
</reference>
<gene>
    <name evidence="2" type="ORF">AUJ77_02925</name>
</gene>
<keyword evidence="1" id="KW-0472">Membrane</keyword>
<evidence type="ECO:0000313" key="2">
    <source>
        <dbReference type="EMBL" id="OIO30502.1"/>
    </source>
</evidence>
<dbReference type="EMBL" id="MNVN01000016">
    <property type="protein sequence ID" value="OIO30502.1"/>
    <property type="molecule type" value="Genomic_DNA"/>
</dbReference>
<dbReference type="AlphaFoldDB" id="A0A1J4V7F5"/>
<sequence length="224" mass="24832">MIILVTSQIASMVVSGIILSYFIGRHLFGPSISKVESMFFWGAVIVITLLSVAVFSVQLWGGENYSYVQLAKKISVITVLISLLPFIAGSLEGKVKGATTSRMIQSYQLQKYEEIKVEIASRVKEKRAYTGEEAIGFIATLYGFGSSLREDGFQEALNLATTAIDAGILDLNLKVDGSRVFSQFDGKSACDQYRDFLPIRDGDKKFEKMNERIRNVMSTTCGYK</sequence>
<protein>
    <submittedName>
        <fullName evidence="2">Uncharacterized protein</fullName>
    </submittedName>
</protein>
<evidence type="ECO:0000256" key="1">
    <source>
        <dbReference type="SAM" id="Phobius"/>
    </source>
</evidence>
<accession>A0A1J4V7F5</accession>
<keyword evidence="1" id="KW-0812">Transmembrane</keyword>
<organism evidence="2 3">
    <name type="scientific">Candidatus Nomurabacteria bacterium CG1_02_43_90</name>
    <dbReference type="NCBI Taxonomy" id="1805281"/>
    <lineage>
        <taxon>Bacteria</taxon>
        <taxon>Candidatus Nomuraibacteriota</taxon>
    </lineage>
</organism>
<proteinExistence type="predicted"/>
<feature type="transmembrane region" description="Helical" evidence="1">
    <location>
        <begin position="40"/>
        <end position="62"/>
    </location>
</feature>
<evidence type="ECO:0000313" key="3">
    <source>
        <dbReference type="Proteomes" id="UP000181992"/>
    </source>
</evidence>
<name>A0A1J4V7F5_9BACT</name>